<feature type="domain" description="Integrase catalytic" evidence="1">
    <location>
        <begin position="31"/>
        <end position="164"/>
    </location>
</feature>
<dbReference type="GO" id="GO:0005634">
    <property type="term" value="C:nucleus"/>
    <property type="evidence" value="ECO:0007669"/>
    <property type="project" value="UniProtKB-ARBA"/>
</dbReference>
<evidence type="ECO:0000313" key="2">
    <source>
        <dbReference type="EMBL" id="KRH92396.1"/>
    </source>
</evidence>
<dbReference type="Pfam" id="PF00665">
    <property type="entry name" value="rve"/>
    <property type="match status" value="1"/>
</dbReference>
<organism evidence="2 3">
    <name type="scientific">Pseudoloma neurophilia</name>
    <dbReference type="NCBI Taxonomy" id="146866"/>
    <lineage>
        <taxon>Eukaryota</taxon>
        <taxon>Fungi</taxon>
        <taxon>Fungi incertae sedis</taxon>
        <taxon>Microsporidia</taxon>
        <taxon>Pseudoloma</taxon>
    </lineage>
</organism>
<dbReference type="EMBL" id="LGUB01000957">
    <property type="protein sequence ID" value="KRH92396.1"/>
    <property type="molecule type" value="Genomic_DNA"/>
</dbReference>
<dbReference type="GO" id="GO:0015074">
    <property type="term" value="P:DNA integration"/>
    <property type="evidence" value="ECO:0007669"/>
    <property type="project" value="InterPro"/>
</dbReference>
<dbReference type="Gene3D" id="3.30.420.10">
    <property type="entry name" value="Ribonuclease H-like superfamily/Ribonuclease H"/>
    <property type="match status" value="1"/>
</dbReference>
<dbReference type="PANTHER" id="PTHR37984">
    <property type="entry name" value="PROTEIN CBG26694"/>
    <property type="match status" value="1"/>
</dbReference>
<dbReference type="Proteomes" id="UP000051530">
    <property type="component" value="Unassembled WGS sequence"/>
</dbReference>
<gene>
    <name evidence="2" type="ORF">M153_6510000969</name>
</gene>
<dbReference type="VEuPathDB" id="MicrosporidiaDB:M153_6510000969"/>
<name>A0A0R0LSE7_9MICR</name>
<sequence length="164" mass="18555">MHKICEEIYMNCSKCQRCKSGSTNYGQTTGRLSGSGCNETISMDYVGPFDASQFRGTTGREFYILTMTDTYSRYTICAIRSAARSQETIDAVKKYWFTKFRRPSTIITDNGSQFTAKTFITALTNDNVRHIITSTSNQTSNGTSEQVNSTINTILRMYNHHNIE</sequence>
<dbReference type="AlphaFoldDB" id="A0A0R0LSE7"/>
<dbReference type="InterPro" id="IPR012337">
    <property type="entry name" value="RNaseH-like_sf"/>
</dbReference>
<dbReference type="GO" id="GO:0003676">
    <property type="term" value="F:nucleic acid binding"/>
    <property type="evidence" value="ECO:0007669"/>
    <property type="project" value="InterPro"/>
</dbReference>
<dbReference type="PROSITE" id="PS50994">
    <property type="entry name" value="INTEGRASE"/>
    <property type="match status" value="1"/>
</dbReference>
<dbReference type="SUPFAM" id="SSF53098">
    <property type="entry name" value="Ribonuclease H-like"/>
    <property type="match status" value="1"/>
</dbReference>
<comment type="caution">
    <text evidence="2">The sequence shown here is derived from an EMBL/GenBank/DDBJ whole genome shotgun (WGS) entry which is preliminary data.</text>
</comment>
<keyword evidence="3" id="KW-1185">Reference proteome</keyword>
<dbReference type="InterPro" id="IPR036397">
    <property type="entry name" value="RNaseH_sf"/>
</dbReference>
<dbReference type="PANTHER" id="PTHR37984:SF5">
    <property type="entry name" value="PROTEIN NYNRIN-LIKE"/>
    <property type="match status" value="1"/>
</dbReference>
<evidence type="ECO:0000313" key="3">
    <source>
        <dbReference type="Proteomes" id="UP000051530"/>
    </source>
</evidence>
<protein>
    <submittedName>
        <fullName evidence="2">Transposable element</fullName>
    </submittedName>
</protein>
<dbReference type="InterPro" id="IPR050951">
    <property type="entry name" value="Retrovirus_Pol_polyprotein"/>
</dbReference>
<dbReference type="OrthoDB" id="6752380at2759"/>
<proteinExistence type="predicted"/>
<evidence type="ECO:0000259" key="1">
    <source>
        <dbReference type="PROSITE" id="PS50994"/>
    </source>
</evidence>
<accession>A0A0R0LSE7</accession>
<dbReference type="InterPro" id="IPR001584">
    <property type="entry name" value="Integrase_cat-core"/>
</dbReference>
<reference evidence="2 3" key="1">
    <citation type="submission" date="2015-07" db="EMBL/GenBank/DDBJ databases">
        <title>The genome of Pseudoloma neurophilia, a relevant intracellular parasite of the zebrafish.</title>
        <authorList>
            <person name="Ndikumana S."/>
            <person name="Pelin A."/>
            <person name="Sanders J."/>
            <person name="Corradi N."/>
        </authorList>
    </citation>
    <scope>NUCLEOTIDE SEQUENCE [LARGE SCALE GENOMIC DNA]</scope>
    <source>
        <strain evidence="2 3">MK1</strain>
    </source>
</reference>